<name>A0AAV2K8I1_KNICA</name>
<protein>
    <submittedName>
        <fullName evidence="1">Uncharacterized protein</fullName>
    </submittedName>
</protein>
<sequence length="131" mass="14680">MPRVRVTSLLLQIRRCRQMRWQCKVWIQSNNKRTQCTLQLRGPERLSFGVLWNTLENKGTISSKNSTTLRTDTVTSTPGASANDRPKNVGIVIEESTAEDTCGENVLSSDCSDLTHFPLPNIRALFISSAN</sequence>
<organism evidence="1 2">
    <name type="scientific">Knipowitschia caucasica</name>
    <name type="common">Caucasian dwarf goby</name>
    <name type="synonym">Pomatoschistus caucasicus</name>
    <dbReference type="NCBI Taxonomy" id="637954"/>
    <lineage>
        <taxon>Eukaryota</taxon>
        <taxon>Metazoa</taxon>
        <taxon>Chordata</taxon>
        <taxon>Craniata</taxon>
        <taxon>Vertebrata</taxon>
        <taxon>Euteleostomi</taxon>
        <taxon>Actinopterygii</taxon>
        <taxon>Neopterygii</taxon>
        <taxon>Teleostei</taxon>
        <taxon>Neoteleostei</taxon>
        <taxon>Acanthomorphata</taxon>
        <taxon>Gobiaria</taxon>
        <taxon>Gobiiformes</taxon>
        <taxon>Gobioidei</taxon>
        <taxon>Gobiidae</taxon>
        <taxon>Gobiinae</taxon>
        <taxon>Knipowitschia</taxon>
    </lineage>
</organism>
<accession>A0AAV2K8I1</accession>
<reference evidence="1 2" key="1">
    <citation type="submission" date="2024-04" db="EMBL/GenBank/DDBJ databases">
        <authorList>
            <person name="Waldvogel A.-M."/>
            <person name="Schoenle A."/>
        </authorList>
    </citation>
    <scope>NUCLEOTIDE SEQUENCE [LARGE SCALE GENOMIC DNA]</scope>
</reference>
<proteinExistence type="predicted"/>
<evidence type="ECO:0000313" key="2">
    <source>
        <dbReference type="Proteomes" id="UP001497482"/>
    </source>
</evidence>
<evidence type="ECO:0000313" key="1">
    <source>
        <dbReference type="EMBL" id="CAL1584768.1"/>
    </source>
</evidence>
<dbReference type="Proteomes" id="UP001497482">
    <property type="component" value="Chromosome 16"/>
</dbReference>
<keyword evidence="2" id="KW-1185">Reference proteome</keyword>
<dbReference type="AlphaFoldDB" id="A0AAV2K8I1"/>
<dbReference type="EMBL" id="OZ035838">
    <property type="protein sequence ID" value="CAL1584768.1"/>
    <property type="molecule type" value="Genomic_DNA"/>
</dbReference>
<gene>
    <name evidence="1" type="ORF">KC01_LOCUS15051</name>
</gene>